<evidence type="ECO:0000313" key="2">
    <source>
        <dbReference type="EMBL" id="PXF49016.1"/>
    </source>
</evidence>
<keyword evidence="3" id="KW-1185">Reference proteome</keyword>
<evidence type="ECO:0000256" key="1">
    <source>
        <dbReference type="SAM" id="MobiDB-lite"/>
    </source>
</evidence>
<gene>
    <name evidence="2" type="ORF">BWQ96_01154</name>
</gene>
<name>A0A2V3J3I5_9FLOR</name>
<dbReference type="EMBL" id="NBIV01000009">
    <property type="protein sequence ID" value="PXF49016.1"/>
    <property type="molecule type" value="Genomic_DNA"/>
</dbReference>
<proteinExistence type="predicted"/>
<reference evidence="2 3" key="1">
    <citation type="journal article" date="2018" name="Mol. Biol. Evol.">
        <title>Analysis of the draft genome of the red seaweed Gracilariopsis chorda provides insights into genome size evolution in Rhodophyta.</title>
        <authorList>
            <person name="Lee J."/>
            <person name="Yang E.C."/>
            <person name="Graf L."/>
            <person name="Yang J.H."/>
            <person name="Qiu H."/>
            <person name="Zel Zion U."/>
            <person name="Chan C.X."/>
            <person name="Stephens T.G."/>
            <person name="Weber A.P.M."/>
            <person name="Boo G.H."/>
            <person name="Boo S.M."/>
            <person name="Kim K.M."/>
            <person name="Shin Y."/>
            <person name="Jung M."/>
            <person name="Lee S.J."/>
            <person name="Yim H.S."/>
            <person name="Lee J.H."/>
            <person name="Bhattacharya D."/>
            <person name="Yoon H.S."/>
        </authorList>
    </citation>
    <scope>NUCLEOTIDE SEQUENCE [LARGE SCALE GENOMIC DNA]</scope>
    <source>
        <strain evidence="2 3">SKKU-2015</strain>
        <tissue evidence="2">Whole body</tissue>
    </source>
</reference>
<sequence length="111" mass="12644">MVDAQQIVDEKYPTYARNRAPFISFDGETGIRLEMKPVQQFALVDKTTEPLFDYSDPDEFKPNKPVPPSPISWPSGDGRGKKMNGTKGYFTQPNLKEYGPFPDFFKRSCDS</sequence>
<feature type="region of interest" description="Disordered" evidence="1">
    <location>
        <begin position="53"/>
        <end position="94"/>
    </location>
</feature>
<accession>A0A2V3J3I5</accession>
<organism evidence="2 3">
    <name type="scientific">Gracilariopsis chorda</name>
    <dbReference type="NCBI Taxonomy" id="448386"/>
    <lineage>
        <taxon>Eukaryota</taxon>
        <taxon>Rhodophyta</taxon>
        <taxon>Florideophyceae</taxon>
        <taxon>Rhodymeniophycidae</taxon>
        <taxon>Gracilariales</taxon>
        <taxon>Gracilariaceae</taxon>
        <taxon>Gracilariopsis</taxon>
    </lineage>
</organism>
<dbReference type="OrthoDB" id="4683at2759"/>
<protein>
    <submittedName>
        <fullName evidence="2">Uncharacterized protein</fullName>
    </submittedName>
</protein>
<comment type="caution">
    <text evidence="2">The sequence shown here is derived from an EMBL/GenBank/DDBJ whole genome shotgun (WGS) entry which is preliminary data.</text>
</comment>
<evidence type="ECO:0000313" key="3">
    <source>
        <dbReference type="Proteomes" id="UP000247409"/>
    </source>
</evidence>
<dbReference type="Proteomes" id="UP000247409">
    <property type="component" value="Unassembled WGS sequence"/>
</dbReference>
<dbReference type="AlphaFoldDB" id="A0A2V3J3I5"/>